<proteinExistence type="predicted"/>
<gene>
    <name evidence="3" type="ORF">D2V04_15850</name>
</gene>
<feature type="region of interest" description="Disordered" evidence="1">
    <location>
        <begin position="39"/>
        <end position="89"/>
    </location>
</feature>
<keyword evidence="2" id="KW-0732">Signal</keyword>
<feature type="signal peptide" evidence="2">
    <location>
        <begin position="1"/>
        <end position="19"/>
    </location>
</feature>
<accession>A0A418NE11</accession>
<evidence type="ECO:0000313" key="4">
    <source>
        <dbReference type="Proteomes" id="UP000285092"/>
    </source>
</evidence>
<dbReference type="RefSeq" id="WP_119514674.1">
    <property type="nucleotide sequence ID" value="NZ_QXFK01000019.1"/>
</dbReference>
<name>A0A418NE11_9SPHN</name>
<organism evidence="3 4">
    <name type="scientific">Pelagerythrobacter aerophilus</name>
    <dbReference type="NCBI Taxonomy" id="2306995"/>
    <lineage>
        <taxon>Bacteria</taxon>
        <taxon>Pseudomonadati</taxon>
        <taxon>Pseudomonadota</taxon>
        <taxon>Alphaproteobacteria</taxon>
        <taxon>Sphingomonadales</taxon>
        <taxon>Erythrobacteraceae</taxon>
        <taxon>Pelagerythrobacter</taxon>
    </lineage>
</organism>
<dbReference type="Proteomes" id="UP000285092">
    <property type="component" value="Unassembled WGS sequence"/>
</dbReference>
<evidence type="ECO:0008006" key="5">
    <source>
        <dbReference type="Google" id="ProtNLM"/>
    </source>
</evidence>
<feature type="chain" id="PRO_5019128021" description="Lipoprotein" evidence="2">
    <location>
        <begin position="20"/>
        <end position="166"/>
    </location>
</feature>
<comment type="caution">
    <text evidence="3">The sequence shown here is derived from an EMBL/GenBank/DDBJ whole genome shotgun (WGS) entry which is preliminary data.</text>
</comment>
<dbReference type="EMBL" id="QXFK01000019">
    <property type="protein sequence ID" value="RIV75749.1"/>
    <property type="molecule type" value="Genomic_DNA"/>
</dbReference>
<reference evidence="3 4" key="1">
    <citation type="submission" date="2018-08" db="EMBL/GenBank/DDBJ databases">
        <title>Altererythrobacter sp.Ery1 and Ery12, the genome sequencing of novel strains in genus Alterythrobacter.</title>
        <authorList>
            <person name="Cheng H."/>
            <person name="Wu Y.-H."/>
            <person name="Fang C."/>
            <person name="Xu X.-W."/>
        </authorList>
    </citation>
    <scope>NUCLEOTIDE SEQUENCE [LARGE SCALE GENOMIC DNA]</scope>
    <source>
        <strain evidence="3 4">Ery1</strain>
    </source>
</reference>
<sequence length="166" mass="17643">MYCNHAAIAFILAAPLALAACGEQPKGENAEDFAARVNGGGATAEQTARGRPQPDGPRDPSLPRVAADGSKALQQTAAYTRPNPDGTADSLLIANDGNFTLVEGGRTQTGTWEWLPDGKRLRLQGVVRQPIVLVADGALYRMQNENVPFDDVTPDRTYRLAPSAAE</sequence>
<protein>
    <recommendedName>
        <fullName evidence="5">Lipoprotein</fullName>
    </recommendedName>
</protein>
<dbReference type="AlphaFoldDB" id="A0A418NE11"/>
<evidence type="ECO:0000256" key="2">
    <source>
        <dbReference type="SAM" id="SignalP"/>
    </source>
</evidence>
<keyword evidence="4" id="KW-1185">Reference proteome</keyword>
<evidence type="ECO:0000256" key="1">
    <source>
        <dbReference type="SAM" id="MobiDB-lite"/>
    </source>
</evidence>
<dbReference type="OrthoDB" id="7426400at2"/>
<evidence type="ECO:0000313" key="3">
    <source>
        <dbReference type="EMBL" id="RIV75749.1"/>
    </source>
</evidence>